<proteinExistence type="inferred from homology"/>
<evidence type="ECO:0000256" key="1">
    <source>
        <dbReference type="ARBA" id="ARBA00001947"/>
    </source>
</evidence>
<comment type="similarity">
    <text evidence="6">Belongs to the alpha-carbonic anhydrase family.</text>
</comment>
<name>A0A5B7B4F6_DAVIN</name>
<dbReference type="InterPro" id="IPR001148">
    <property type="entry name" value="CA_dom"/>
</dbReference>
<sequence>MAARVTTFILSIALLLINTYAEDGAVKFSYSGDQTGPDQWGSLSPAYSACSQGKSQTPIDIVTDKAEHNKELKPFRREYHPVNATLVNYGYSVGMDYEGNAGELILDDKKYKFKQMHWHSPSEHLINGVQYEAELHLVHASDDGNLVVVGILYKDGNADPILTKIQNKLDELAKEHSTSDEGAHIPVGIFDLKQIPQSTRSRKYYRYLGSLTTPPCSENVIWHVLGRVRTISKEQVKAIKAPLDSGCKNNSRPLQQLNGRLVELYDAAKPN</sequence>
<feature type="chain" id="PRO_5025084549" description="Carbonic anhydrase" evidence="6">
    <location>
        <begin position="22"/>
        <end position="271"/>
    </location>
</feature>
<evidence type="ECO:0000256" key="3">
    <source>
        <dbReference type="ARBA" id="ARBA00022723"/>
    </source>
</evidence>
<keyword evidence="4 6" id="KW-0862">Zinc</keyword>
<evidence type="ECO:0000259" key="7">
    <source>
        <dbReference type="PROSITE" id="PS51144"/>
    </source>
</evidence>
<protein>
    <recommendedName>
        <fullName evidence="2 6">Carbonic anhydrase</fullName>
        <ecNumber evidence="2 6">4.2.1.1</ecNumber>
    </recommendedName>
</protein>
<dbReference type="InterPro" id="IPR023561">
    <property type="entry name" value="Carbonic_anhydrase_a-class"/>
</dbReference>
<evidence type="ECO:0000256" key="2">
    <source>
        <dbReference type="ARBA" id="ARBA00012925"/>
    </source>
</evidence>
<dbReference type="PANTHER" id="PTHR18952:SF236">
    <property type="entry name" value="ALPHA CARBONIC ANHYDRASE 1, CHLOROPLASTIC"/>
    <property type="match status" value="1"/>
</dbReference>
<dbReference type="CDD" id="cd03124">
    <property type="entry name" value="alpha_CA_prokaryotic_like"/>
    <property type="match status" value="1"/>
</dbReference>
<dbReference type="PROSITE" id="PS51144">
    <property type="entry name" value="ALPHA_CA_2"/>
    <property type="match status" value="1"/>
</dbReference>
<accession>A0A5B7B4F6</accession>
<keyword evidence="5 6" id="KW-0456">Lyase</keyword>
<dbReference type="SMART" id="SM01057">
    <property type="entry name" value="Carb_anhydrase"/>
    <property type="match status" value="1"/>
</dbReference>
<dbReference type="SUPFAM" id="SSF51069">
    <property type="entry name" value="Carbonic anhydrase"/>
    <property type="match status" value="1"/>
</dbReference>
<dbReference type="Gene3D" id="3.10.200.10">
    <property type="entry name" value="Alpha carbonic anhydrase"/>
    <property type="match status" value="1"/>
</dbReference>
<dbReference type="EC" id="4.2.1.1" evidence="2 6"/>
<reference evidence="8" key="1">
    <citation type="submission" date="2019-08" db="EMBL/GenBank/DDBJ databases">
        <title>Reference gene set and small RNA set construction with multiple tissues from Davidia involucrata Baill.</title>
        <authorList>
            <person name="Yang H."/>
            <person name="Zhou C."/>
            <person name="Li G."/>
            <person name="Wang J."/>
            <person name="Gao P."/>
            <person name="Wang M."/>
            <person name="Wang R."/>
            <person name="Zhao Y."/>
        </authorList>
    </citation>
    <scope>NUCLEOTIDE SEQUENCE</scope>
    <source>
        <tissue evidence="8">Mixed with DoveR01_LX</tissue>
    </source>
</reference>
<dbReference type="PANTHER" id="PTHR18952">
    <property type="entry name" value="CARBONIC ANHYDRASE"/>
    <property type="match status" value="1"/>
</dbReference>
<comment type="cofactor">
    <cofactor evidence="1 6">
        <name>Zn(2+)</name>
        <dbReference type="ChEBI" id="CHEBI:29105"/>
    </cofactor>
</comment>
<dbReference type="InterPro" id="IPR036398">
    <property type="entry name" value="CA_dom_sf"/>
</dbReference>
<comment type="function">
    <text evidence="6">Reversible hydration of carbon dioxide.</text>
</comment>
<keyword evidence="6" id="KW-0732">Signal</keyword>
<dbReference type="PROSITE" id="PS00162">
    <property type="entry name" value="ALPHA_CA_1"/>
    <property type="match status" value="1"/>
</dbReference>
<dbReference type="AlphaFoldDB" id="A0A5B7B4F6"/>
<dbReference type="EMBL" id="GHES01033321">
    <property type="protein sequence ID" value="MPA63880.1"/>
    <property type="molecule type" value="Transcribed_RNA"/>
</dbReference>
<feature type="domain" description="Alpha-carbonic anhydrase" evidence="7">
    <location>
        <begin position="26"/>
        <end position="266"/>
    </location>
</feature>
<keyword evidence="3 6" id="KW-0479">Metal-binding</keyword>
<dbReference type="InterPro" id="IPR018338">
    <property type="entry name" value="Carbonic_anhydrase_a-class_CS"/>
</dbReference>
<dbReference type="Pfam" id="PF00194">
    <property type="entry name" value="Carb_anhydrase"/>
    <property type="match status" value="1"/>
</dbReference>
<dbReference type="GO" id="GO:0008270">
    <property type="term" value="F:zinc ion binding"/>
    <property type="evidence" value="ECO:0007669"/>
    <property type="project" value="UniProtKB-UniRule"/>
</dbReference>
<evidence type="ECO:0000256" key="6">
    <source>
        <dbReference type="RuleBase" id="RU367011"/>
    </source>
</evidence>
<evidence type="ECO:0000256" key="4">
    <source>
        <dbReference type="ARBA" id="ARBA00022833"/>
    </source>
</evidence>
<feature type="signal peptide" evidence="6">
    <location>
        <begin position="1"/>
        <end position="21"/>
    </location>
</feature>
<evidence type="ECO:0000256" key="5">
    <source>
        <dbReference type="ARBA" id="ARBA00023239"/>
    </source>
</evidence>
<dbReference type="GO" id="GO:0006730">
    <property type="term" value="P:one-carbon metabolic process"/>
    <property type="evidence" value="ECO:0007669"/>
    <property type="project" value="TreeGrafter"/>
</dbReference>
<comment type="catalytic activity">
    <reaction evidence="6">
        <text>hydrogencarbonate + H(+) = CO2 + H2O</text>
        <dbReference type="Rhea" id="RHEA:10748"/>
        <dbReference type="ChEBI" id="CHEBI:15377"/>
        <dbReference type="ChEBI" id="CHEBI:15378"/>
        <dbReference type="ChEBI" id="CHEBI:16526"/>
        <dbReference type="ChEBI" id="CHEBI:17544"/>
        <dbReference type="EC" id="4.2.1.1"/>
    </reaction>
</comment>
<evidence type="ECO:0000313" key="8">
    <source>
        <dbReference type="EMBL" id="MPA63880.1"/>
    </source>
</evidence>
<organism evidence="8">
    <name type="scientific">Davidia involucrata</name>
    <name type="common">Dove tree</name>
    <dbReference type="NCBI Taxonomy" id="16924"/>
    <lineage>
        <taxon>Eukaryota</taxon>
        <taxon>Viridiplantae</taxon>
        <taxon>Streptophyta</taxon>
        <taxon>Embryophyta</taxon>
        <taxon>Tracheophyta</taxon>
        <taxon>Spermatophyta</taxon>
        <taxon>Magnoliopsida</taxon>
        <taxon>eudicotyledons</taxon>
        <taxon>Gunneridae</taxon>
        <taxon>Pentapetalae</taxon>
        <taxon>asterids</taxon>
        <taxon>Cornales</taxon>
        <taxon>Nyssaceae</taxon>
        <taxon>Davidia</taxon>
    </lineage>
</organism>
<gene>
    <name evidence="8" type="ORF">Din_033321</name>
</gene>
<dbReference type="InterPro" id="IPR041891">
    <property type="entry name" value="Alpha_CA_prokaryot-like"/>
</dbReference>
<dbReference type="GO" id="GO:0004089">
    <property type="term" value="F:carbonate dehydratase activity"/>
    <property type="evidence" value="ECO:0007669"/>
    <property type="project" value="UniProtKB-UniRule"/>
</dbReference>